<dbReference type="SMART" id="SM00858">
    <property type="entry name" value="SAF"/>
    <property type="match status" value="1"/>
</dbReference>
<dbReference type="PANTHER" id="PTHR30536:SF5">
    <property type="entry name" value="ALTRONATE DEHYDRATASE"/>
    <property type="match status" value="1"/>
</dbReference>
<dbReference type="InterPro" id="IPR052172">
    <property type="entry name" value="UxaA_altronate/galactarate_dh"/>
</dbReference>
<accession>A0A8J7J4W8</accession>
<dbReference type="EMBL" id="JAELVQ010000013">
    <property type="protein sequence ID" value="MBJ6368618.1"/>
    <property type="molecule type" value="Genomic_DNA"/>
</dbReference>
<dbReference type="PANTHER" id="PTHR30536">
    <property type="entry name" value="ALTRONATE/GALACTARATE DEHYDRATASE"/>
    <property type="match status" value="1"/>
</dbReference>
<feature type="domain" description="SAF" evidence="2">
    <location>
        <begin position="14"/>
        <end position="85"/>
    </location>
</feature>
<dbReference type="RefSeq" id="WP_199115381.1">
    <property type="nucleotide sequence ID" value="NZ_JAELVQ010000013.1"/>
</dbReference>
<name>A0A8J7J4W8_9FLAO</name>
<dbReference type="CDD" id="cd11613">
    <property type="entry name" value="SAF_AH_GD"/>
    <property type="match status" value="1"/>
</dbReference>
<evidence type="ECO:0000259" key="2">
    <source>
        <dbReference type="SMART" id="SM00858"/>
    </source>
</evidence>
<dbReference type="InterPro" id="IPR044144">
    <property type="entry name" value="SAF_UxaA/GarD"/>
</dbReference>
<dbReference type="GO" id="GO:0016829">
    <property type="term" value="F:lyase activity"/>
    <property type="evidence" value="ECO:0007669"/>
    <property type="project" value="UniProtKB-KW"/>
</dbReference>
<evidence type="ECO:0000313" key="3">
    <source>
        <dbReference type="EMBL" id="MBJ6368618.1"/>
    </source>
</evidence>
<dbReference type="InterPro" id="IPR013974">
    <property type="entry name" value="SAF"/>
</dbReference>
<dbReference type="AlphaFoldDB" id="A0A8J7J4W8"/>
<dbReference type="Gene3D" id="2.30.130.110">
    <property type="match status" value="1"/>
</dbReference>
<sequence>MENSKQLIKLSNNDNVLVLTVDLNVGDVFTYAGTDYKVAEAIALGHKIAAKSINEGEKIIKFNMSIGSATRDIKIGEHIHLHNMKSDFIDTHTRES</sequence>
<dbReference type="Proteomes" id="UP000610931">
    <property type="component" value="Unassembled WGS sequence"/>
</dbReference>
<reference evidence="3" key="1">
    <citation type="submission" date="2020-12" db="EMBL/GenBank/DDBJ databases">
        <title>Snuella sp. nov., isolated from sediment in Incheon.</title>
        <authorList>
            <person name="Kim W."/>
        </authorList>
    </citation>
    <scope>NUCLEOTIDE SEQUENCE</scope>
    <source>
        <strain evidence="3">CAU 1569</strain>
    </source>
</reference>
<protein>
    <submittedName>
        <fullName evidence="3">UxaA family hydrolase</fullName>
    </submittedName>
</protein>
<comment type="caution">
    <text evidence="3">The sequence shown here is derived from an EMBL/GenBank/DDBJ whole genome shotgun (WGS) entry which is preliminary data.</text>
</comment>
<evidence type="ECO:0000313" key="4">
    <source>
        <dbReference type="Proteomes" id="UP000610931"/>
    </source>
</evidence>
<dbReference type="GO" id="GO:0019698">
    <property type="term" value="P:D-galacturonate catabolic process"/>
    <property type="evidence" value="ECO:0007669"/>
    <property type="project" value="TreeGrafter"/>
</dbReference>
<dbReference type="Pfam" id="PF08666">
    <property type="entry name" value="SAF"/>
    <property type="match status" value="1"/>
</dbReference>
<evidence type="ECO:0000256" key="1">
    <source>
        <dbReference type="ARBA" id="ARBA00023239"/>
    </source>
</evidence>
<keyword evidence="3" id="KW-0378">Hydrolase</keyword>
<gene>
    <name evidence="3" type="ORF">JF259_11010</name>
</gene>
<dbReference type="GO" id="GO:0016787">
    <property type="term" value="F:hydrolase activity"/>
    <property type="evidence" value="ECO:0007669"/>
    <property type="project" value="UniProtKB-KW"/>
</dbReference>
<keyword evidence="1" id="KW-0456">Lyase</keyword>
<proteinExistence type="predicted"/>
<organism evidence="3 4">
    <name type="scientific">Snuella sedimenti</name>
    <dbReference type="NCBI Taxonomy" id="2798802"/>
    <lineage>
        <taxon>Bacteria</taxon>
        <taxon>Pseudomonadati</taxon>
        <taxon>Bacteroidota</taxon>
        <taxon>Flavobacteriia</taxon>
        <taxon>Flavobacteriales</taxon>
        <taxon>Flavobacteriaceae</taxon>
        <taxon>Snuella</taxon>
    </lineage>
</organism>
<keyword evidence="4" id="KW-1185">Reference proteome</keyword>